<reference evidence="2 3" key="1">
    <citation type="submission" date="2022-03" db="EMBL/GenBank/DDBJ databases">
        <title>Sinomonas sp. isolated from a soil.</title>
        <authorList>
            <person name="Han J."/>
            <person name="Kim D.-U."/>
        </authorList>
    </citation>
    <scope>NUCLEOTIDE SEQUENCE [LARGE SCALE GENOMIC DNA]</scope>
    <source>
        <strain evidence="2 3">5-5</strain>
    </source>
</reference>
<name>A0ABS9U7E7_9MICC</name>
<dbReference type="Proteomes" id="UP001202922">
    <property type="component" value="Unassembled WGS sequence"/>
</dbReference>
<evidence type="ECO:0000313" key="3">
    <source>
        <dbReference type="Proteomes" id="UP001202922"/>
    </source>
</evidence>
<keyword evidence="1" id="KW-0472">Membrane</keyword>
<evidence type="ECO:0000313" key="2">
    <source>
        <dbReference type="EMBL" id="MCH6472165.1"/>
    </source>
</evidence>
<evidence type="ECO:0000256" key="1">
    <source>
        <dbReference type="SAM" id="Phobius"/>
    </source>
</evidence>
<dbReference type="RefSeq" id="WP_241056071.1">
    <property type="nucleotide sequence ID" value="NZ_JAKZBV010000001.1"/>
</dbReference>
<accession>A0ABS9U7E7</accession>
<keyword evidence="1" id="KW-1133">Transmembrane helix</keyword>
<organism evidence="2 3">
    <name type="scientific">Sinomonas terrae</name>
    <dbReference type="NCBI Taxonomy" id="2908838"/>
    <lineage>
        <taxon>Bacteria</taxon>
        <taxon>Bacillati</taxon>
        <taxon>Actinomycetota</taxon>
        <taxon>Actinomycetes</taxon>
        <taxon>Micrococcales</taxon>
        <taxon>Micrococcaceae</taxon>
        <taxon>Sinomonas</taxon>
    </lineage>
</organism>
<protein>
    <submittedName>
        <fullName evidence="2">Uncharacterized protein</fullName>
    </submittedName>
</protein>
<feature type="transmembrane region" description="Helical" evidence="1">
    <location>
        <begin position="33"/>
        <end position="53"/>
    </location>
</feature>
<dbReference type="EMBL" id="JAKZBV010000001">
    <property type="protein sequence ID" value="MCH6472165.1"/>
    <property type="molecule type" value="Genomic_DNA"/>
</dbReference>
<comment type="caution">
    <text evidence="2">The sequence shown here is derived from an EMBL/GenBank/DDBJ whole genome shotgun (WGS) entry which is preliminary data.</text>
</comment>
<proteinExistence type="predicted"/>
<gene>
    <name evidence="2" type="ORF">L0M17_19735</name>
</gene>
<sequence length="71" mass="7442">MRIGSSIVLIALGAILAFALAPGLIPYVNQVVIGYILMVVGVLGLIVSLIMAASTRRTVVHRHAGVDDVDM</sequence>
<keyword evidence="1" id="KW-0812">Transmembrane</keyword>
<keyword evidence="3" id="KW-1185">Reference proteome</keyword>